<evidence type="ECO:0000313" key="2">
    <source>
        <dbReference type="Proteomes" id="UP000054823"/>
    </source>
</evidence>
<keyword evidence="2" id="KW-1185">Reference proteome</keyword>
<reference evidence="1 2" key="1">
    <citation type="submission" date="2015-09" db="EMBL/GenBank/DDBJ databases">
        <authorList>
            <consortium name="Swine Surveillance"/>
        </authorList>
    </citation>
    <scope>NUCLEOTIDE SEQUENCE [LARGE SCALE GENOMIC DNA]</scope>
    <source>
        <strain evidence="1 2">CECT 7688</strain>
    </source>
</reference>
<dbReference type="EMBL" id="CYPW01000008">
    <property type="protein sequence ID" value="CUH51887.1"/>
    <property type="molecule type" value="Genomic_DNA"/>
</dbReference>
<gene>
    <name evidence="1" type="ORF">SHM7688_01326</name>
</gene>
<dbReference type="AlphaFoldDB" id="A0A0P1ENN5"/>
<dbReference type="Proteomes" id="UP000054823">
    <property type="component" value="Unassembled WGS sequence"/>
</dbReference>
<protein>
    <submittedName>
        <fullName evidence="1">Uncharacterized protein</fullName>
    </submittedName>
</protein>
<accession>A0A0P1ENN5</accession>
<sequence length="56" mass="6079">MEKSLTSGLKVSFCPQPEQTPCVRMVMAHINDLYPNVAVGSTAFLYSAEDSVTARS</sequence>
<evidence type="ECO:0000313" key="1">
    <source>
        <dbReference type="EMBL" id="CUH51887.1"/>
    </source>
</evidence>
<name>A0A0P1ENN5_9RHOB</name>
<proteinExistence type="predicted"/>
<organism evidence="1 2">
    <name type="scientific">Shimia marina</name>
    <dbReference type="NCBI Taxonomy" id="321267"/>
    <lineage>
        <taxon>Bacteria</taxon>
        <taxon>Pseudomonadati</taxon>
        <taxon>Pseudomonadota</taxon>
        <taxon>Alphaproteobacteria</taxon>
        <taxon>Rhodobacterales</taxon>
        <taxon>Roseobacteraceae</taxon>
    </lineage>
</organism>